<dbReference type="GO" id="GO:0017148">
    <property type="term" value="P:negative regulation of translation"/>
    <property type="evidence" value="ECO:0007669"/>
    <property type="project" value="InterPro"/>
</dbReference>
<accession>A0A2T8IHR9</accession>
<reference evidence="1" key="1">
    <citation type="submission" date="2018-04" db="EMBL/GenBank/DDBJ databases">
        <title>WGS assembly of Panicum hallii.</title>
        <authorList>
            <person name="Lovell J."/>
            <person name="Jenkins J."/>
            <person name="Lowry D."/>
            <person name="Mamidi S."/>
            <person name="Sreedasyam A."/>
            <person name="Weng X."/>
            <person name="Barry K."/>
            <person name="Bonette J."/>
            <person name="Campitelli B."/>
            <person name="Daum C."/>
            <person name="Gordon S."/>
            <person name="Gould B."/>
            <person name="Lipzen A."/>
            <person name="Macqueen A."/>
            <person name="Palacio-Mejia J."/>
            <person name="Plott C."/>
            <person name="Shakirov E."/>
            <person name="Shu S."/>
            <person name="Yoshinaga Y."/>
            <person name="Zane M."/>
            <person name="Rokhsar D."/>
            <person name="Grimwood J."/>
            <person name="Schmutz J."/>
            <person name="Juenger T."/>
        </authorList>
    </citation>
    <scope>NUCLEOTIDE SEQUENCE [LARGE SCALE GENOMIC DNA]</scope>
    <source>
        <strain evidence="1">FIL2</strain>
    </source>
</reference>
<dbReference type="SUPFAM" id="SSF56371">
    <property type="entry name" value="Ribosome inactivating proteins (RIP)"/>
    <property type="match status" value="1"/>
</dbReference>
<dbReference type="GO" id="GO:0030598">
    <property type="term" value="F:rRNA N-glycosylase activity"/>
    <property type="evidence" value="ECO:0007669"/>
    <property type="project" value="InterPro"/>
</dbReference>
<evidence type="ECO:0000313" key="1">
    <source>
        <dbReference type="EMBL" id="PVH37215.1"/>
    </source>
</evidence>
<dbReference type="Proteomes" id="UP000243499">
    <property type="component" value="Chromosome 6"/>
</dbReference>
<name>A0A2T8IHR9_9POAL</name>
<dbReference type="EMBL" id="CM008051">
    <property type="protein sequence ID" value="PVH37215.1"/>
    <property type="molecule type" value="Genomic_DNA"/>
</dbReference>
<dbReference type="Pfam" id="PF00161">
    <property type="entry name" value="RIP"/>
    <property type="match status" value="1"/>
</dbReference>
<gene>
    <name evidence="1" type="ORF">PAHAL_6G273100</name>
</gene>
<organism evidence="1">
    <name type="scientific">Panicum hallii</name>
    <dbReference type="NCBI Taxonomy" id="206008"/>
    <lineage>
        <taxon>Eukaryota</taxon>
        <taxon>Viridiplantae</taxon>
        <taxon>Streptophyta</taxon>
        <taxon>Embryophyta</taxon>
        <taxon>Tracheophyta</taxon>
        <taxon>Spermatophyta</taxon>
        <taxon>Magnoliopsida</taxon>
        <taxon>Liliopsida</taxon>
        <taxon>Poales</taxon>
        <taxon>Poaceae</taxon>
        <taxon>PACMAD clade</taxon>
        <taxon>Panicoideae</taxon>
        <taxon>Panicodae</taxon>
        <taxon>Paniceae</taxon>
        <taxon>Panicinae</taxon>
        <taxon>Panicum</taxon>
        <taxon>Panicum sect. Panicum</taxon>
    </lineage>
</organism>
<proteinExistence type="predicted"/>
<protein>
    <submittedName>
        <fullName evidence="1">Uncharacterized protein</fullName>
    </submittedName>
</protein>
<dbReference type="InterPro" id="IPR001574">
    <property type="entry name" value="Ribosome_inactivat_prot"/>
</dbReference>
<dbReference type="AlphaFoldDB" id="A0A2T8IHR9"/>
<dbReference type="Gramene" id="PVH37215">
    <property type="protein sequence ID" value="PVH37215"/>
    <property type="gene ID" value="PAHAL_6G273100"/>
</dbReference>
<dbReference type="InterPro" id="IPR036041">
    <property type="entry name" value="Ribosome-inact_prot_sf"/>
</dbReference>
<sequence length="166" mass="18558">MHQRLGSDTSPDHSRRRRDWWGRGTNNYCLCLPPARGPIYQVTFDAFMDAFSDHVNGTSILPDRRPSGARGADSGVHPGIPVPCAPQGQTLAVRPDNLYIPLAFFVLVVSEAERFRPIRTAVTQAWDDRAPQLIPLPTIKLVVNWAEISCALLACDHYGRTEQTFF</sequence>